<feature type="domain" description="Luciferase-like" evidence="2">
    <location>
        <begin position="19"/>
        <end position="311"/>
    </location>
</feature>
<dbReference type="EMBL" id="PPPD01000001">
    <property type="protein sequence ID" value="PNY82249.1"/>
    <property type="molecule type" value="Genomic_DNA"/>
</dbReference>
<dbReference type="Gene3D" id="3.20.20.30">
    <property type="entry name" value="Luciferase-like domain"/>
    <property type="match status" value="1"/>
</dbReference>
<evidence type="ECO:0000259" key="2">
    <source>
        <dbReference type="Pfam" id="PF00296"/>
    </source>
</evidence>
<dbReference type="GO" id="GO:0016705">
    <property type="term" value="F:oxidoreductase activity, acting on paired donors, with incorporation or reduction of molecular oxygen"/>
    <property type="evidence" value="ECO:0007669"/>
    <property type="project" value="InterPro"/>
</dbReference>
<dbReference type="InterPro" id="IPR019949">
    <property type="entry name" value="CmoO-like"/>
</dbReference>
<evidence type="ECO:0000313" key="4">
    <source>
        <dbReference type="Proteomes" id="UP000236379"/>
    </source>
</evidence>
<dbReference type="OrthoDB" id="9780518at2"/>
<dbReference type="Pfam" id="PF00296">
    <property type="entry name" value="Bac_luciferase"/>
    <property type="match status" value="1"/>
</dbReference>
<dbReference type="SUPFAM" id="SSF51679">
    <property type="entry name" value="Bacterial luciferase-like"/>
    <property type="match status" value="1"/>
</dbReference>
<organism evidence="3 4">
    <name type="scientific">Deinococcus koreensis</name>
    <dbReference type="NCBI Taxonomy" id="2054903"/>
    <lineage>
        <taxon>Bacteria</taxon>
        <taxon>Thermotogati</taxon>
        <taxon>Deinococcota</taxon>
        <taxon>Deinococci</taxon>
        <taxon>Deinococcales</taxon>
        <taxon>Deinococcaceae</taxon>
        <taxon>Deinococcus</taxon>
    </lineage>
</organism>
<evidence type="ECO:0000256" key="1">
    <source>
        <dbReference type="ARBA" id="ARBA00007789"/>
    </source>
</evidence>
<dbReference type="PANTHER" id="PTHR30137:SF6">
    <property type="entry name" value="LUCIFERASE-LIKE MONOOXYGENASE"/>
    <property type="match status" value="1"/>
</dbReference>
<protein>
    <submittedName>
        <fullName evidence="3">LLM class flavin-dependent oxidoreductase</fullName>
    </submittedName>
</protein>
<dbReference type="RefSeq" id="WP_103312683.1">
    <property type="nucleotide sequence ID" value="NZ_PPPD01000001.1"/>
</dbReference>
<dbReference type="PANTHER" id="PTHR30137">
    <property type="entry name" value="LUCIFERASE-LIKE MONOOXYGENASE"/>
    <property type="match status" value="1"/>
</dbReference>
<gene>
    <name evidence="3" type="ORF">CVO96_13565</name>
</gene>
<keyword evidence="4" id="KW-1185">Reference proteome</keyword>
<name>A0A2K3V0D7_9DEIO</name>
<accession>A0A2K3V0D7</accession>
<dbReference type="NCBIfam" id="TIGR03558">
    <property type="entry name" value="oxido_grp_1"/>
    <property type="match status" value="1"/>
</dbReference>
<sequence length="350" mass="36683">MSTPSPLPLSVLDLVPVPRGSNAAAGVQGALRLAQEAEALGYERYWVAEHHGMGALAGSVPLAVLAAASQVTSRIRLGSGGVMLPNHSPLSVAEGYRLLGALAPGRVDLGLGRAPGTDGRTARALRGASGMMEEPFERQLSDLIAFGTGEFPARHPFAGVLAAPAGEGLFPPLWILSSSGYGARVAAQAGAGLAFAWHINPDTDLARRAAEVYRAEFEPSGSLAQARVMVAASVVCAPSTAEAEELSLPLGLMFLRLTRGESAPFPTVEEAKAYPYTPQERALADGMRRRAIIGDPQTVAARLHALARDTAADELILTSILPDPELRRRSYQLVMDAVRALESKELAGVG</sequence>
<reference evidence="3 4" key="1">
    <citation type="submission" date="2018-01" db="EMBL/GenBank/DDBJ databases">
        <title>Deinococcus koreensis sp. nov., a radiation-resistant bacterium isolated from river water.</title>
        <authorList>
            <person name="Choi A."/>
        </authorList>
    </citation>
    <scope>NUCLEOTIDE SEQUENCE [LARGE SCALE GENOMIC DNA]</scope>
    <source>
        <strain evidence="3 4">SJW1-2</strain>
    </source>
</reference>
<comment type="similarity">
    <text evidence="1">To bacterial alkanal monooxygenase alpha and beta chains.</text>
</comment>
<dbReference type="CDD" id="cd00347">
    <property type="entry name" value="Flavin_utilizing_monoxygenases"/>
    <property type="match status" value="1"/>
</dbReference>
<dbReference type="InterPro" id="IPR011251">
    <property type="entry name" value="Luciferase-like_dom"/>
</dbReference>
<dbReference type="InterPro" id="IPR050766">
    <property type="entry name" value="Bact_Lucif_Oxidored"/>
</dbReference>
<comment type="caution">
    <text evidence="3">The sequence shown here is derived from an EMBL/GenBank/DDBJ whole genome shotgun (WGS) entry which is preliminary data.</text>
</comment>
<proteinExistence type="predicted"/>
<dbReference type="AlphaFoldDB" id="A0A2K3V0D7"/>
<dbReference type="GO" id="GO:0005829">
    <property type="term" value="C:cytosol"/>
    <property type="evidence" value="ECO:0007669"/>
    <property type="project" value="TreeGrafter"/>
</dbReference>
<dbReference type="Proteomes" id="UP000236379">
    <property type="component" value="Unassembled WGS sequence"/>
</dbReference>
<dbReference type="InterPro" id="IPR036661">
    <property type="entry name" value="Luciferase-like_sf"/>
</dbReference>
<evidence type="ECO:0000313" key="3">
    <source>
        <dbReference type="EMBL" id="PNY82249.1"/>
    </source>
</evidence>